<accession>A0A401G4U5</accession>
<name>A0A401G4U5_9APHY</name>
<organism evidence="2 3">
    <name type="scientific">Sparassis crispa</name>
    <dbReference type="NCBI Taxonomy" id="139825"/>
    <lineage>
        <taxon>Eukaryota</taxon>
        <taxon>Fungi</taxon>
        <taxon>Dikarya</taxon>
        <taxon>Basidiomycota</taxon>
        <taxon>Agaricomycotina</taxon>
        <taxon>Agaricomycetes</taxon>
        <taxon>Polyporales</taxon>
        <taxon>Sparassidaceae</taxon>
        <taxon>Sparassis</taxon>
    </lineage>
</organism>
<keyword evidence="3" id="KW-1185">Reference proteome</keyword>
<dbReference type="AlphaFoldDB" id="A0A401G4U5"/>
<feature type="compositionally biased region" description="Pro residues" evidence="1">
    <location>
        <begin position="1"/>
        <end position="24"/>
    </location>
</feature>
<dbReference type="RefSeq" id="XP_027608098.1">
    <property type="nucleotide sequence ID" value="XM_027752297.1"/>
</dbReference>
<sequence length="281" mass="31127">MPPPLRHMPPGPPPRSGAPGPPTGPTSGPLAGYVPRPPVGPAPAPVKSRAQRAYEHLDNDESESELSTTDGDNEPDVAEVQQLNKQRQRNRGPTNLPRQGALRSNDKGKTVPQPSDTDNDVSPAPHNWPDTFPLPRIIDAAHGGDDGTCTQATNLIRQMQQDERLTASHGMMNLLISWRRHSSSGVIHPPMVPPPRRMTNPTSLSTFDEWVAWYAQNPRQVHWAIRHLNNDRSEAPLHQDLEVMWLARRMAPIIPLGVPATARNVFIEHTAELFSIPRLYT</sequence>
<feature type="region of interest" description="Disordered" evidence="1">
    <location>
        <begin position="1"/>
        <end position="145"/>
    </location>
</feature>
<proteinExistence type="predicted"/>
<feature type="compositionally biased region" description="Polar residues" evidence="1">
    <location>
        <begin position="81"/>
        <end position="97"/>
    </location>
</feature>
<protein>
    <submittedName>
        <fullName evidence="2">Uncharacterized protein</fullName>
    </submittedName>
</protein>
<dbReference type="InParanoid" id="A0A401G4U5"/>
<evidence type="ECO:0000313" key="2">
    <source>
        <dbReference type="EMBL" id="GBE77185.1"/>
    </source>
</evidence>
<dbReference type="EMBL" id="BFAD01000001">
    <property type="protein sequence ID" value="GBE77185.1"/>
    <property type="molecule type" value="Genomic_DNA"/>
</dbReference>
<comment type="caution">
    <text evidence="2">The sequence shown here is derived from an EMBL/GenBank/DDBJ whole genome shotgun (WGS) entry which is preliminary data.</text>
</comment>
<evidence type="ECO:0000313" key="3">
    <source>
        <dbReference type="Proteomes" id="UP000287166"/>
    </source>
</evidence>
<feature type="compositionally biased region" description="Low complexity" evidence="1">
    <location>
        <begin position="25"/>
        <end position="34"/>
    </location>
</feature>
<reference evidence="2 3" key="1">
    <citation type="journal article" date="2018" name="Sci. Rep.">
        <title>Genome sequence of the cauliflower mushroom Sparassis crispa (Hanabiratake) and its association with beneficial usage.</title>
        <authorList>
            <person name="Kiyama R."/>
            <person name="Furutani Y."/>
            <person name="Kawaguchi K."/>
            <person name="Nakanishi T."/>
        </authorList>
    </citation>
    <scope>NUCLEOTIDE SEQUENCE [LARGE SCALE GENOMIC DNA]</scope>
</reference>
<dbReference type="GeneID" id="38774102"/>
<dbReference type="Proteomes" id="UP000287166">
    <property type="component" value="Unassembled WGS sequence"/>
</dbReference>
<dbReference type="OrthoDB" id="2919381at2759"/>
<feature type="compositionally biased region" description="Pro residues" evidence="1">
    <location>
        <begin position="35"/>
        <end position="44"/>
    </location>
</feature>
<gene>
    <name evidence="2" type="ORF">SCP_0100570</name>
</gene>
<evidence type="ECO:0000256" key="1">
    <source>
        <dbReference type="SAM" id="MobiDB-lite"/>
    </source>
</evidence>